<dbReference type="Proteomes" id="UP001299220">
    <property type="component" value="Unassembled WGS sequence"/>
</dbReference>
<accession>A0ABS9CSJ0</accession>
<evidence type="ECO:0000259" key="1">
    <source>
        <dbReference type="Pfam" id="PF01261"/>
    </source>
</evidence>
<keyword evidence="2" id="KW-0413">Isomerase</keyword>
<dbReference type="InterPro" id="IPR013022">
    <property type="entry name" value="Xyl_isomerase-like_TIM-brl"/>
</dbReference>
<dbReference type="SUPFAM" id="SSF51658">
    <property type="entry name" value="Xylose isomerase-like"/>
    <property type="match status" value="1"/>
</dbReference>
<sequence length="278" mass="31248">MMMKVCYTGWTWITAREPEAAKQQLAQSFRECKFLGYDYVENFAFIRDYYKDDPQELVQLTKDCGVELVNLYGHFTFDVEESLRIAKEQIDFLAAIGGKWYNCQNGGFGDDGPSERPTNPEMIDKMCTIVNELGAYAKERGITVCFHPHYGTCVFSKSDIDYFAAHTNPEAVSFCFDTAHTTLAGIDPAALILEYGDRIGFMHLKDVDTYALRTAEGPAKMGTFRALGHGTVNFPEVKAALEKVGYDGVLCVELDRPEVCNFHSAEVSRIYIRDVLGL</sequence>
<name>A0ABS9CSJ0_9FIRM</name>
<dbReference type="RefSeq" id="WP_235324111.1">
    <property type="nucleotide sequence ID" value="NZ_JAFBIT010000003.1"/>
</dbReference>
<evidence type="ECO:0000313" key="3">
    <source>
        <dbReference type="Proteomes" id="UP001299220"/>
    </source>
</evidence>
<dbReference type="InterPro" id="IPR050312">
    <property type="entry name" value="IolE/XylAMocC-like"/>
</dbReference>
<organism evidence="2 3">
    <name type="scientific">Anaeromassilibacillus senegalensis</name>
    <dbReference type="NCBI Taxonomy" id="1673717"/>
    <lineage>
        <taxon>Bacteria</taxon>
        <taxon>Bacillati</taxon>
        <taxon>Bacillota</taxon>
        <taxon>Clostridia</taxon>
        <taxon>Eubacteriales</taxon>
        <taxon>Acutalibacteraceae</taxon>
        <taxon>Anaeromassilibacillus</taxon>
    </lineage>
</organism>
<dbReference type="GO" id="GO:0016853">
    <property type="term" value="F:isomerase activity"/>
    <property type="evidence" value="ECO:0007669"/>
    <property type="project" value="UniProtKB-KW"/>
</dbReference>
<dbReference type="Pfam" id="PF01261">
    <property type="entry name" value="AP_endonuc_2"/>
    <property type="match status" value="1"/>
</dbReference>
<dbReference type="InterPro" id="IPR036237">
    <property type="entry name" value="Xyl_isomerase-like_sf"/>
</dbReference>
<dbReference type="PANTHER" id="PTHR12110:SF41">
    <property type="entry name" value="INOSOSE DEHYDRATASE"/>
    <property type="match status" value="1"/>
</dbReference>
<keyword evidence="3" id="KW-1185">Reference proteome</keyword>
<reference evidence="2 3" key="1">
    <citation type="submission" date="2020-12" db="EMBL/GenBank/DDBJ databases">
        <title>Whole genome sequences of gut porcine anaerobes.</title>
        <authorList>
            <person name="Kubasova T."/>
            <person name="Jahodarova E."/>
            <person name="Rychlik I."/>
        </authorList>
    </citation>
    <scope>NUCLEOTIDE SEQUENCE [LARGE SCALE GENOMIC DNA]</scope>
    <source>
        <strain evidence="2 3">An867</strain>
    </source>
</reference>
<comment type="caution">
    <text evidence="2">The sequence shown here is derived from an EMBL/GenBank/DDBJ whole genome shotgun (WGS) entry which is preliminary data.</text>
</comment>
<dbReference type="Gene3D" id="3.20.20.150">
    <property type="entry name" value="Divalent-metal-dependent TIM barrel enzymes"/>
    <property type="match status" value="1"/>
</dbReference>
<proteinExistence type="predicted"/>
<evidence type="ECO:0000313" key="2">
    <source>
        <dbReference type="EMBL" id="MCF2653087.1"/>
    </source>
</evidence>
<dbReference type="PANTHER" id="PTHR12110">
    <property type="entry name" value="HYDROXYPYRUVATE ISOMERASE"/>
    <property type="match status" value="1"/>
</dbReference>
<dbReference type="EMBL" id="JAFBIT010000003">
    <property type="protein sequence ID" value="MCF2653087.1"/>
    <property type="molecule type" value="Genomic_DNA"/>
</dbReference>
<protein>
    <submittedName>
        <fullName evidence="2">Sugar phosphate isomerase/epimerase</fullName>
    </submittedName>
</protein>
<feature type="domain" description="Xylose isomerase-like TIM barrel" evidence="1">
    <location>
        <begin position="29"/>
        <end position="257"/>
    </location>
</feature>
<gene>
    <name evidence="2" type="ORF">JQM67_10790</name>
</gene>